<keyword evidence="4" id="KW-1185">Reference proteome</keyword>
<evidence type="ECO:0000256" key="1">
    <source>
        <dbReference type="ARBA" id="ARBA00004496"/>
    </source>
</evidence>
<dbReference type="InterPro" id="IPR036388">
    <property type="entry name" value="WH-like_DNA-bd_sf"/>
</dbReference>
<dbReference type="EMBL" id="JAFBBU010000001">
    <property type="protein sequence ID" value="MBM7470733.1"/>
    <property type="molecule type" value="Genomic_DNA"/>
</dbReference>
<proteinExistence type="predicted"/>
<dbReference type="Gene3D" id="1.10.10.10">
    <property type="entry name" value="Winged helix-like DNA-binding domain superfamily/Winged helix DNA-binding domain"/>
    <property type="match status" value="1"/>
</dbReference>
<dbReference type="RefSeq" id="WP_205106442.1">
    <property type="nucleotide sequence ID" value="NZ_BAAAHT010000018.1"/>
</dbReference>
<dbReference type="InterPro" id="IPR000835">
    <property type="entry name" value="HTH_MarR-typ"/>
</dbReference>
<dbReference type="InterPro" id="IPR039422">
    <property type="entry name" value="MarR/SlyA-like"/>
</dbReference>
<comment type="caution">
    <text evidence="3">The sequence shown here is derived from an EMBL/GenBank/DDBJ whole genome shotgun (WGS) entry which is preliminary data.</text>
</comment>
<dbReference type="PANTHER" id="PTHR33164:SF5">
    <property type="entry name" value="ORGANIC HYDROPEROXIDE RESISTANCE TRANSCRIPTIONAL REGULATOR"/>
    <property type="match status" value="1"/>
</dbReference>
<evidence type="ECO:0000313" key="3">
    <source>
        <dbReference type="EMBL" id="MBM7470733.1"/>
    </source>
</evidence>
<gene>
    <name evidence="3" type="ORF">JOE66_000367</name>
</gene>
<evidence type="ECO:0000259" key="2">
    <source>
        <dbReference type="PROSITE" id="PS50995"/>
    </source>
</evidence>
<dbReference type="PRINTS" id="PR00598">
    <property type="entry name" value="HTHMARR"/>
</dbReference>
<organism evidence="3 4">
    <name type="scientific">Subtercola frigoramans</name>
    <dbReference type="NCBI Taxonomy" id="120298"/>
    <lineage>
        <taxon>Bacteria</taxon>
        <taxon>Bacillati</taxon>
        <taxon>Actinomycetota</taxon>
        <taxon>Actinomycetes</taxon>
        <taxon>Micrococcales</taxon>
        <taxon>Microbacteriaceae</taxon>
        <taxon>Subtercola</taxon>
    </lineage>
</organism>
<dbReference type="Pfam" id="PF01047">
    <property type="entry name" value="MarR"/>
    <property type="match status" value="1"/>
</dbReference>
<reference evidence="3 4" key="1">
    <citation type="submission" date="2021-01" db="EMBL/GenBank/DDBJ databases">
        <title>Sequencing the genomes of 1000 actinobacteria strains.</title>
        <authorList>
            <person name="Klenk H.-P."/>
        </authorList>
    </citation>
    <scope>NUCLEOTIDE SEQUENCE [LARGE SCALE GENOMIC DNA]</scope>
    <source>
        <strain evidence="3 4">DSM 13057</strain>
    </source>
</reference>
<evidence type="ECO:0000313" key="4">
    <source>
        <dbReference type="Proteomes" id="UP000776164"/>
    </source>
</evidence>
<name>A0ABS2L0Y6_9MICO</name>
<sequence length="151" mass="16545">MTVHGANDPLLLDEQICFALYNASRALTARYRELLEPLGVTYPQYLVLLVLWQTDRVSVGQLGERLHLDSGTLSPLVRRLEAAGLLTRTRMPEDERTVRVSLTAAGLALRAKAAHIPEQICAATGLDLADLKALQVQVVSVAEHVRSAVHD</sequence>
<dbReference type="PROSITE" id="PS50995">
    <property type="entry name" value="HTH_MARR_2"/>
    <property type="match status" value="1"/>
</dbReference>
<dbReference type="Proteomes" id="UP000776164">
    <property type="component" value="Unassembled WGS sequence"/>
</dbReference>
<dbReference type="GO" id="GO:0003677">
    <property type="term" value="F:DNA binding"/>
    <property type="evidence" value="ECO:0007669"/>
    <property type="project" value="UniProtKB-KW"/>
</dbReference>
<dbReference type="PANTHER" id="PTHR33164">
    <property type="entry name" value="TRANSCRIPTIONAL REGULATOR, MARR FAMILY"/>
    <property type="match status" value="1"/>
</dbReference>
<accession>A0ABS2L0Y6</accession>
<protein>
    <submittedName>
        <fullName evidence="3">DNA-binding MarR family transcriptional regulator</fullName>
    </submittedName>
</protein>
<feature type="domain" description="HTH marR-type" evidence="2">
    <location>
        <begin position="13"/>
        <end position="140"/>
    </location>
</feature>
<keyword evidence="3" id="KW-0238">DNA-binding</keyword>
<dbReference type="SUPFAM" id="SSF46785">
    <property type="entry name" value="Winged helix' DNA-binding domain"/>
    <property type="match status" value="1"/>
</dbReference>
<dbReference type="SMART" id="SM00347">
    <property type="entry name" value="HTH_MARR"/>
    <property type="match status" value="1"/>
</dbReference>
<comment type="subcellular location">
    <subcellularLocation>
        <location evidence="1">Cytoplasm</location>
    </subcellularLocation>
</comment>
<dbReference type="InterPro" id="IPR036390">
    <property type="entry name" value="WH_DNA-bd_sf"/>
</dbReference>